<name>A0A443S6F3_9ACAR</name>
<dbReference type="Pfam" id="PF00483">
    <property type="entry name" value="NTP_transferase"/>
    <property type="match status" value="1"/>
</dbReference>
<evidence type="ECO:0000256" key="1">
    <source>
        <dbReference type="ARBA" id="ARBA00007274"/>
    </source>
</evidence>
<comment type="similarity">
    <text evidence="1">Belongs to the transferase hexapeptide repeat family.</text>
</comment>
<protein>
    <submittedName>
        <fullName evidence="4">Mannose-1-phosphate guanyltransferase alpha-A-like protein</fullName>
    </submittedName>
</protein>
<comment type="caution">
    <text evidence="4">The sequence shown here is derived from an EMBL/GenBank/DDBJ whole genome shotgun (WGS) entry which is preliminary data.</text>
</comment>
<keyword evidence="5" id="KW-1185">Reference proteome</keyword>
<dbReference type="SUPFAM" id="SSF53448">
    <property type="entry name" value="Nucleotide-diphospho-sugar transferases"/>
    <property type="match status" value="1"/>
</dbReference>
<dbReference type="Proteomes" id="UP000288716">
    <property type="component" value="Unassembled WGS sequence"/>
</dbReference>
<dbReference type="Gene3D" id="3.90.550.10">
    <property type="entry name" value="Spore Coat Polysaccharide Biosynthesis Protein SpsA, Chain A"/>
    <property type="match status" value="1"/>
</dbReference>
<evidence type="ECO:0000313" key="4">
    <source>
        <dbReference type="EMBL" id="RWS23129.1"/>
    </source>
</evidence>
<dbReference type="InterPro" id="IPR056729">
    <property type="entry name" value="GMPPB_C"/>
</dbReference>
<accession>A0A443S6F3</accession>
<dbReference type="PANTHER" id="PTHR22572">
    <property type="entry name" value="SUGAR-1-PHOSPHATE GUANYL TRANSFERASE"/>
    <property type="match status" value="1"/>
</dbReference>
<feature type="domain" description="Nucleotidyl transferase" evidence="2">
    <location>
        <begin position="2"/>
        <end position="203"/>
    </location>
</feature>
<dbReference type="STRING" id="299467.A0A443S6F3"/>
<gene>
    <name evidence="4" type="ORF">B4U80_09522</name>
</gene>
<sequence>MKAVILIGGPQKGTRFRPLSFDLPKPLFPVAGCATLEHLIDACAKVTEIKEILLIGFYQQDESLSNFITEMVKKYSLNIKYLQEYTSLGTAGGIYHFRDQIRRGNPQAFFLINGDVCGNFDFNEMVSFHCESKRLMTVMVTEATRQQSINYGCIVEDKDTNAILHFVEKPSTFVSTTINCGVYLCDVSLFEYLAKVYRKKHEDSFDEDDVDVSTSQVMINGNNNRLREDKQECISLEKDIVRALAGSDLLYAYHTNKWWSQIKTAASAIYANRHYLALFRETRPTMLAANSPNGPKIIGDVHIHSSAMVDPTATVINNHKFQLFNKFSKQLGPNVSIGPGVKVGAGVRIKESIILGYAVIYDHTLIMHSIVGWKSIIGSWTRVEGTPSDPNPNKPFAKMENQTLFRGDGKLNPSITVLGSNVQVSSEVIVLNSIVLPHKELTRSYKNEIIL</sequence>
<evidence type="ECO:0000259" key="2">
    <source>
        <dbReference type="Pfam" id="PF00483"/>
    </source>
</evidence>
<reference evidence="4 5" key="1">
    <citation type="journal article" date="2018" name="Gigascience">
        <title>Genomes of trombidid mites reveal novel predicted allergens and laterally-transferred genes associated with secondary metabolism.</title>
        <authorList>
            <person name="Dong X."/>
            <person name="Chaisiri K."/>
            <person name="Xia D."/>
            <person name="Armstrong S.D."/>
            <person name="Fang Y."/>
            <person name="Donnelly M.J."/>
            <person name="Kadowaki T."/>
            <person name="McGarry J.W."/>
            <person name="Darby A.C."/>
            <person name="Makepeace B.L."/>
        </authorList>
    </citation>
    <scope>NUCLEOTIDE SEQUENCE [LARGE SCALE GENOMIC DNA]</scope>
    <source>
        <strain evidence="4">UoL-UT</strain>
    </source>
</reference>
<dbReference type="Gene3D" id="2.160.10.10">
    <property type="entry name" value="Hexapeptide repeat proteins"/>
    <property type="match status" value="1"/>
</dbReference>
<proteinExistence type="inferred from homology"/>
<feature type="domain" description="Mannose-1-phosphate guanyltransferase C-terminal" evidence="3">
    <location>
        <begin position="297"/>
        <end position="450"/>
    </location>
</feature>
<dbReference type="Pfam" id="PF25087">
    <property type="entry name" value="GMPPB_C"/>
    <property type="match status" value="1"/>
</dbReference>
<organism evidence="4 5">
    <name type="scientific">Leptotrombidium deliense</name>
    <dbReference type="NCBI Taxonomy" id="299467"/>
    <lineage>
        <taxon>Eukaryota</taxon>
        <taxon>Metazoa</taxon>
        <taxon>Ecdysozoa</taxon>
        <taxon>Arthropoda</taxon>
        <taxon>Chelicerata</taxon>
        <taxon>Arachnida</taxon>
        <taxon>Acari</taxon>
        <taxon>Acariformes</taxon>
        <taxon>Trombidiformes</taxon>
        <taxon>Prostigmata</taxon>
        <taxon>Anystina</taxon>
        <taxon>Parasitengona</taxon>
        <taxon>Trombiculoidea</taxon>
        <taxon>Trombiculidae</taxon>
        <taxon>Leptotrombidium</taxon>
    </lineage>
</organism>
<dbReference type="CDD" id="cd06428">
    <property type="entry name" value="M1P_guanylylT_A_like_N"/>
    <property type="match status" value="1"/>
</dbReference>
<dbReference type="VEuPathDB" id="VectorBase:LDEU008911"/>
<keyword evidence="4" id="KW-0808">Transferase</keyword>
<dbReference type="AlphaFoldDB" id="A0A443S6F3"/>
<evidence type="ECO:0000313" key="5">
    <source>
        <dbReference type="Proteomes" id="UP000288716"/>
    </source>
</evidence>
<dbReference type="InterPro" id="IPR005835">
    <property type="entry name" value="NTP_transferase_dom"/>
</dbReference>
<dbReference type="GO" id="GO:0016740">
    <property type="term" value="F:transferase activity"/>
    <property type="evidence" value="ECO:0007669"/>
    <property type="project" value="UniProtKB-KW"/>
</dbReference>
<evidence type="ECO:0000259" key="3">
    <source>
        <dbReference type="Pfam" id="PF25087"/>
    </source>
</evidence>
<dbReference type="InterPro" id="IPR029044">
    <property type="entry name" value="Nucleotide-diphossugar_trans"/>
</dbReference>
<dbReference type="InterPro" id="IPR050486">
    <property type="entry name" value="Mannose-1P_guanyltransferase"/>
</dbReference>
<dbReference type="EMBL" id="NCKV01007064">
    <property type="protein sequence ID" value="RWS23129.1"/>
    <property type="molecule type" value="Genomic_DNA"/>
</dbReference>
<dbReference type="OrthoDB" id="285674at2759"/>